<dbReference type="Proteomes" id="UP000095591">
    <property type="component" value="Unassembled WGS sequence"/>
</dbReference>
<evidence type="ECO:0000313" key="2">
    <source>
        <dbReference type="EMBL" id="CUN25400.1"/>
    </source>
</evidence>
<dbReference type="InterPro" id="IPR007345">
    <property type="entry name" value="Polysacch_pyruvyl_Trfase"/>
</dbReference>
<evidence type="ECO:0000313" key="3">
    <source>
        <dbReference type="Proteomes" id="UP000095591"/>
    </source>
</evidence>
<keyword evidence="2" id="KW-0808">Transferase</keyword>
<dbReference type="GO" id="GO:0016740">
    <property type="term" value="F:transferase activity"/>
    <property type="evidence" value="ECO:0007669"/>
    <property type="project" value="UniProtKB-KW"/>
</dbReference>
<feature type="domain" description="Polysaccharide pyruvyl transferase" evidence="1">
    <location>
        <begin position="13"/>
        <end position="316"/>
    </location>
</feature>
<dbReference type="AlphaFoldDB" id="A0A173VF66"/>
<gene>
    <name evidence="2" type="ORF">ERS852429_02927</name>
</gene>
<dbReference type="RefSeq" id="WP_057319679.1">
    <property type="nucleotide sequence ID" value="NZ_CYXP01000007.1"/>
</dbReference>
<reference evidence="2 3" key="1">
    <citation type="submission" date="2015-09" db="EMBL/GenBank/DDBJ databases">
        <authorList>
            <consortium name="Pathogen Informatics"/>
        </authorList>
    </citation>
    <scope>NUCLEOTIDE SEQUENCE [LARGE SCALE GENOMIC DNA]</scope>
    <source>
        <strain evidence="2 3">2789STDY5608872</strain>
    </source>
</reference>
<organism evidence="2 3">
    <name type="scientific">Parabacteroides distasonis</name>
    <dbReference type="NCBI Taxonomy" id="823"/>
    <lineage>
        <taxon>Bacteria</taxon>
        <taxon>Pseudomonadati</taxon>
        <taxon>Bacteroidota</taxon>
        <taxon>Bacteroidia</taxon>
        <taxon>Bacteroidales</taxon>
        <taxon>Tannerellaceae</taxon>
        <taxon>Parabacteroides</taxon>
    </lineage>
</organism>
<proteinExistence type="predicted"/>
<sequence length="382" mass="44429">MIIGIITVHNGQNYGASLQAYALVKKLRNVGFDAYLIDYRAPKIEERLSSYRKKEKNNSLRNVLKNIRLECSELLFNKSGHLILVTKRFEEFHKLILDTHSGEYHVCDEMSVLNKQYDAFICGSDQIWNPNITDLDDSFFLRFADESSKRIAYAPSLGMRSDSVSKEMECKLKEKLKYIQYLSIREENNKDLIEKLTERYCQTVLDPVLLLEKDGWQDLLNSADNACPKEPYAFYYPVIEQPELEKFAMQESRKRGWKLVNPRLIPKYAKLKGYTEVPKSIVGPAEFLKLLVNSEAVFTNSFHATVFSSVYGKELYIIPLKGKHLSRNNRIFEYLKKIELTDVEISMDCSLLHIEESHFETVELVLEQERKKSMKYLLDALS</sequence>
<protein>
    <submittedName>
        <fullName evidence="2">Polysaccharide pyruvyl transferase</fullName>
    </submittedName>
</protein>
<accession>A0A173VF66</accession>
<evidence type="ECO:0000259" key="1">
    <source>
        <dbReference type="Pfam" id="PF04230"/>
    </source>
</evidence>
<name>A0A173VF66_PARDI</name>
<dbReference type="Pfam" id="PF04230">
    <property type="entry name" value="PS_pyruv_trans"/>
    <property type="match status" value="1"/>
</dbReference>
<dbReference type="EMBL" id="CYXP01000007">
    <property type="protein sequence ID" value="CUN25400.1"/>
    <property type="molecule type" value="Genomic_DNA"/>
</dbReference>